<name>A0A1E2VEI5_9GAMM</name>
<accession>A0A1E2VEI5</accession>
<keyword evidence="1" id="KW-1133">Transmembrane helix</keyword>
<proteinExistence type="predicted"/>
<organism evidence="2 3">
    <name type="scientific">Terasakiispira papahanaumokuakeensis</name>
    <dbReference type="NCBI Taxonomy" id="197479"/>
    <lineage>
        <taxon>Bacteria</taxon>
        <taxon>Pseudomonadati</taxon>
        <taxon>Pseudomonadota</taxon>
        <taxon>Gammaproteobacteria</taxon>
        <taxon>Oceanospirillales</taxon>
        <taxon>Terasakiispira</taxon>
    </lineage>
</organism>
<evidence type="ECO:0000313" key="2">
    <source>
        <dbReference type="EMBL" id="ODC05377.1"/>
    </source>
</evidence>
<feature type="transmembrane region" description="Helical" evidence="1">
    <location>
        <begin position="7"/>
        <end position="26"/>
    </location>
</feature>
<reference evidence="2 3" key="1">
    <citation type="submission" date="2016-08" db="EMBL/GenBank/DDBJ databases">
        <authorList>
            <person name="Seilhamer J.J."/>
        </authorList>
    </citation>
    <scope>NUCLEOTIDE SEQUENCE [LARGE SCALE GENOMIC DNA]</scope>
    <source>
        <strain evidence="2 3">PH27A</strain>
    </source>
</reference>
<dbReference type="Proteomes" id="UP000094291">
    <property type="component" value="Unassembled WGS sequence"/>
</dbReference>
<keyword evidence="1" id="KW-0812">Transmembrane</keyword>
<comment type="caution">
    <text evidence="2">The sequence shown here is derived from an EMBL/GenBank/DDBJ whole genome shotgun (WGS) entry which is preliminary data.</text>
</comment>
<keyword evidence="3" id="KW-1185">Reference proteome</keyword>
<feature type="transmembrane region" description="Helical" evidence="1">
    <location>
        <begin position="50"/>
        <end position="74"/>
    </location>
</feature>
<evidence type="ECO:0000256" key="1">
    <source>
        <dbReference type="SAM" id="Phobius"/>
    </source>
</evidence>
<sequence>MLPTAETLFLALGAGIYLLSIGLYLGRTRDLRGVVFFWSVKMRLNPTEFWLNRIGIILLLLGVIARFFNVMLMLG</sequence>
<dbReference type="EMBL" id="MDTQ01000001">
    <property type="protein sequence ID" value="ODC05377.1"/>
    <property type="molecule type" value="Genomic_DNA"/>
</dbReference>
<gene>
    <name evidence="2" type="ORF">BFW38_10955</name>
</gene>
<dbReference type="AlphaFoldDB" id="A0A1E2VEI5"/>
<keyword evidence="1" id="KW-0472">Membrane</keyword>
<evidence type="ECO:0000313" key="3">
    <source>
        <dbReference type="Proteomes" id="UP000094291"/>
    </source>
</evidence>
<protein>
    <submittedName>
        <fullName evidence="2">Uncharacterized protein</fullName>
    </submittedName>
</protein>